<feature type="chain" id="PRO_5004351350" description="Leucine-rich repeat-containing N-terminal plant-type domain-containing protein" evidence="11">
    <location>
        <begin position="26"/>
        <end position="455"/>
    </location>
</feature>
<dbReference type="GO" id="GO:0016020">
    <property type="term" value="C:membrane"/>
    <property type="evidence" value="ECO:0007669"/>
    <property type="project" value="UniProtKB-SubCell"/>
</dbReference>
<evidence type="ECO:0000256" key="3">
    <source>
        <dbReference type="ARBA" id="ARBA00022614"/>
    </source>
</evidence>
<organism evidence="13 14">
    <name type="scientific">Capsella rubella</name>
    <dbReference type="NCBI Taxonomy" id="81985"/>
    <lineage>
        <taxon>Eukaryota</taxon>
        <taxon>Viridiplantae</taxon>
        <taxon>Streptophyta</taxon>
        <taxon>Embryophyta</taxon>
        <taxon>Tracheophyta</taxon>
        <taxon>Spermatophyta</taxon>
        <taxon>Magnoliopsida</taxon>
        <taxon>eudicotyledons</taxon>
        <taxon>Gunneridae</taxon>
        <taxon>Pentapetalae</taxon>
        <taxon>rosids</taxon>
        <taxon>malvids</taxon>
        <taxon>Brassicales</taxon>
        <taxon>Brassicaceae</taxon>
        <taxon>Camelineae</taxon>
        <taxon>Capsella</taxon>
    </lineage>
</organism>
<dbReference type="OrthoDB" id="676979at2759"/>
<protein>
    <recommendedName>
        <fullName evidence="12">Leucine-rich repeat-containing N-terminal plant-type domain-containing protein</fullName>
    </recommendedName>
</protein>
<dbReference type="EMBL" id="KB870805">
    <property type="protein sequence ID" value="EOA37847.1"/>
    <property type="molecule type" value="Genomic_DNA"/>
</dbReference>
<dbReference type="FunFam" id="3.80.10.10:FF:000041">
    <property type="entry name" value="LRR receptor-like serine/threonine-protein kinase ERECTA"/>
    <property type="match status" value="1"/>
</dbReference>
<comment type="similarity">
    <text evidence="2">Belongs to the RLP family.</text>
</comment>
<evidence type="ECO:0000256" key="10">
    <source>
        <dbReference type="ARBA" id="ARBA00023180"/>
    </source>
</evidence>
<sequence length="455" mass="50205">MNSNSLTFFLLCAIIFLQCLSSTRAAKCHPDDEAGLLAFKSSIIRDPSGTLSSWKKGTFCCSWYGVICISDDRVTELYVDGDSYLGQGFLFGTISPMLAKLQHLEGIYLTSLRKITGTFPQFLFQLPKLKYVSIQGSLLSGSLPANIGELSQLEKLIIDGNRFTGQIPSSISNLTRLSWLNLGNNRLSGAIPNIFKSMRKLQSLDLSQNNFSGKLPPSIASLALTLTILNLGQNNLSGTIPNYLSRFEALSTLVLSRNRYSGVVPMSFVNLTNITNLDLSHNLLTGPFPSLKSIDGIETLDLSYNQFHLKTIPKWVTSSPFIYSLKLAKCGIKMSLDDWKLAGAYYFVSIDLSENEMIGSPVRFLNQMKDLMEFRVRGNKLQFDLGKLKFGHTLKILDLSRNLIFGKVPATVVELKTLNVSQNHLCGKLPATKFPASAFTGNYCLCGSPLSPCKV</sequence>
<accession>R0GPI3</accession>
<dbReference type="InterPro" id="IPR003591">
    <property type="entry name" value="Leu-rich_rpt_typical-subtyp"/>
</dbReference>
<keyword evidence="6" id="KW-0677">Repeat</keyword>
<evidence type="ECO:0000256" key="2">
    <source>
        <dbReference type="ARBA" id="ARBA00009592"/>
    </source>
</evidence>
<dbReference type="Pfam" id="PF08263">
    <property type="entry name" value="LRRNT_2"/>
    <property type="match status" value="1"/>
</dbReference>
<keyword evidence="7" id="KW-1133">Transmembrane helix</keyword>
<proteinExistence type="inferred from homology"/>
<evidence type="ECO:0000256" key="4">
    <source>
        <dbReference type="ARBA" id="ARBA00022692"/>
    </source>
</evidence>
<feature type="signal peptide" evidence="11">
    <location>
        <begin position="1"/>
        <end position="25"/>
    </location>
</feature>
<name>R0GPI3_9BRAS</name>
<dbReference type="PRINTS" id="PR00019">
    <property type="entry name" value="LEURICHRPT"/>
</dbReference>
<evidence type="ECO:0000313" key="14">
    <source>
        <dbReference type="Proteomes" id="UP000029121"/>
    </source>
</evidence>
<dbReference type="SUPFAM" id="SSF52058">
    <property type="entry name" value="L domain-like"/>
    <property type="match status" value="2"/>
</dbReference>
<dbReference type="AlphaFoldDB" id="R0GPI3"/>
<gene>
    <name evidence="13" type="ORF">CARUB_v10011436mg</name>
</gene>
<dbReference type="Pfam" id="PF13855">
    <property type="entry name" value="LRR_8"/>
    <property type="match status" value="2"/>
</dbReference>
<evidence type="ECO:0000256" key="6">
    <source>
        <dbReference type="ARBA" id="ARBA00022737"/>
    </source>
</evidence>
<evidence type="ECO:0000256" key="8">
    <source>
        <dbReference type="ARBA" id="ARBA00023136"/>
    </source>
</evidence>
<keyword evidence="8" id="KW-0472">Membrane</keyword>
<dbReference type="KEGG" id="crb:17898490"/>
<dbReference type="Proteomes" id="UP000029121">
    <property type="component" value="Unassembled WGS sequence"/>
</dbReference>
<keyword evidence="4" id="KW-0812">Transmembrane</keyword>
<dbReference type="FunFam" id="3.80.10.10:FF:000400">
    <property type="entry name" value="Nuclear pore complex protein NUP107"/>
    <property type="match status" value="1"/>
</dbReference>
<comment type="subcellular location">
    <subcellularLocation>
        <location evidence="1">Membrane</location>
        <topology evidence="1">Single-pass type I membrane protein</topology>
    </subcellularLocation>
</comment>
<dbReference type="PANTHER" id="PTHR48065">
    <property type="entry name" value="OS10G0469600 PROTEIN"/>
    <property type="match status" value="1"/>
</dbReference>
<evidence type="ECO:0000313" key="13">
    <source>
        <dbReference type="EMBL" id="EOA37847.1"/>
    </source>
</evidence>
<keyword evidence="5 11" id="KW-0732">Signal</keyword>
<dbReference type="Gene3D" id="3.80.10.10">
    <property type="entry name" value="Ribonuclease Inhibitor"/>
    <property type="match status" value="2"/>
</dbReference>
<dbReference type="eggNOG" id="KOG0619">
    <property type="taxonomic scope" value="Eukaryota"/>
</dbReference>
<dbReference type="InterPro" id="IPR001611">
    <property type="entry name" value="Leu-rich_rpt"/>
</dbReference>
<keyword evidence="10" id="KW-0325">Glycoprotein</keyword>
<keyword evidence="14" id="KW-1185">Reference proteome</keyword>
<keyword evidence="9" id="KW-0675">Receptor</keyword>
<evidence type="ECO:0000256" key="11">
    <source>
        <dbReference type="SAM" id="SignalP"/>
    </source>
</evidence>
<dbReference type="InterPro" id="IPR013210">
    <property type="entry name" value="LRR_N_plant-typ"/>
</dbReference>
<reference evidence="14" key="1">
    <citation type="journal article" date="2013" name="Nat. Genet.">
        <title>The Capsella rubella genome and the genomic consequences of rapid mating system evolution.</title>
        <authorList>
            <person name="Slotte T."/>
            <person name="Hazzouri K.M."/>
            <person name="Agren J.A."/>
            <person name="Koenig D."/>
            <person name="Maumus F."/>
            <person name="Guo Y.L."/>
            <person name="Steige K."/>
            <person name="Platts A.E."/>
            <person name="Escobar J.S."/>
            <person name="Newman L.K."/>
            <person name="Wang W."/>
            <person name="Mandakova T."/>
            <person name="Vello E."/>
            <person name="Smith L.M."/>
            <person name="Henz S.R."/>
            <person name="Steffen J."/>
            <person name="Takuno S."/>
            <person name="Brandvain Y."/>
            <person name="Coop G."/>
            <person name="Andolfatto P."/>
            <person name="Hu T.T."/>
            <person name="Blanchette M."/>
            <person name="Clark R.M."/>
            <person name="Quesneville H."/>
            <person name="Nordborg M."/>
            <person name="Gaut B.S."/>
            <person name="Lysak M.A."/>
            <person name="Jenkins J."/>
            <person name="Grimwood J."/>
            <person name="Chapman J."/>
            <person name="Prochnik S."/>
            <person name="Shu S."/>
            <person name="Rokhsar D."/>
            <person name="Schmutz J."/>
            <person name="Weigel D."/>
            <person name="Wright S.I."/>
        </authorList>
    </citation>
    <scope>NUCLEOTIDE SEQUENCE [LARGE SCALE GENOMIC DNA]</scope>
    <source>
        <strain evidence="14">cv. Monte Gargano</strain>
    </source>
</reference>
<evidence type="ECO:0000256" key="9">
    <source>
        <dbReference type="ARBA" id="ARBA00023170"/>
    </source>
</evidence>
<dbReference type="PANTHER" id="PTHR48065:SF11">
    <property type="entry name" value="OS11G0213300 PROTEIN"/>
    <property type="match status" value="1"/>
</dbReference>
<feature type="domain" description="Leucine-rich repeat-containing N-terminal plant-type" evidence="12">
    <location>
        <begin position="29"/>
        <end position="68"/>
    </location>
</feature>
<dbReference type="InterPro" id="IPR032675">
    <property type="entry name" value="LRR_dom_sf"/>
</dbReference>
<evidence type="ECO:0000259" key="12">
    <source>
        <dbReference type="Pfam" id="PF08263"/>
    </source>
</evidence>
<dbReference type="STRING" id="81985.R0GPI3"/>
<evidence type="ECO:0000256" key="5">
    <source>
        <dbReference type="ARBA" id="ARBA00022729"/>
    </source>
</evidence>
<keyword evidence="3" id="KW-0433">Leucine-rich repeat</keyword>
<dbReference type="SMART" id="SM00369">
    <property type="entry name" value="LRR_TYP"/>
    <property type="match status" value="3"/>
</dbReference>
<evidence type="ECO:0000256" key="1">
    <source>
        <dbReference type="ARBA" id="ARBA00004479"/>
    </source>
</evidence>
<evidence type="ECO:0000256" key="7">
    <source>
        <dbReference type="ARBA" id="ARBA00022989"/>
    </source>
</evidence>